<evidence type="ECO:0000256" key="1">
    <source>
        <dbReference type="ARBA" id="ARBA00004370"/>
    </source>
</evidence>
<dbReference type="GO" id="GO:0065002">
    <property type="term" value="P:intracellular protein transmembrane transport"/>
    <property type="evidence" value="ECO:0007669"/>
    <property type="project" value="UniProtKB-UniRule"/>
</dbReference>
<dbReference type="PANTHER" id="PTHR33910:SF1">
    <property type="entry name" value="PROTEIN TRANSLOCASE SUBUNIT SECE"/>
    <property type="match status" value="1"/>
</dbReference>
<reference evidence="10" key="3">
    <citation type="submission" date="2021-09" db="EMBL/GenBank/DDBJ databases">
        <authorList>
            <person name="Gilroy R."/>
        </authorList>
    </citation>
    <scope>NUCLEOTIDE SEQUENCE</scope>
    <source>
        <strain evidence="10">578</strain>
    </source>
</reference>
<dbReference type="Pfam" id="PF00584">
    <property type="entry name" value="SecE"/>
    <property type="match status" value="1"/>
</dbReference>
<comment type="similarity">
    <text evidence="9">Belongs to the SecE/SEC61-gamma family.</text>
</comment>
<evidence type="ECO:0000256" key="5">
    <source>
        <dbReference type="ARBA" id="ARBA00022927"/>
    </source>
</evidence>
<evidence type="ECO:0000256" key="8">
    <source>
        <dbReference type="ARBA" id="ARBA00023136"/>
    </source>
</evidence>
<dbReference type="GO" id="GO:0005886">
    <property type="term" value="C:plasma membrane"/>
    <property type="evidence" value="ECO:0007669"/>
    <property type="project" value="UniProtKB-SubCell"/>
</dbReference>
<dbReference type="AlphaFoldDB" id="A0A261FC12"/>
<dbReference type="HAMAP" id="MF_00422">
    <property type="entry name" value="SecE"/>
    <property type="match status" value="1"/>
</dbReference>
<keyword evidence="4 9" id="KW-0812">Transmembrane</keyword>
<dbReference type="InterPro" id="IPR001901">
    <property type="entry name" value="Translocase_SecE/Sec61-g"/>
</dbReference>
<comment type="subcellular location">
    <subcellularLocation>
        <location evidence="9">Cell membrane</location>
        <topology evidence="9">Single-pass membrane protein</topology>
    </subcellularLocation>
    <subcellularLocation>
        <location evidence="1">Membrane</location>
    </subcellularLocation>
</comment>
<evidence type="ECO:0000313" key="11">
    <source>
        <dbReference type="EMBL" id="OZG56697.1"/>
    </source>
</evidence>
<dbReference type="Proteomes" id="UP000715651">
    <property type="component" value="Unassembled WGS sequence"/>
</dbReference>
<sequence length="78" mass="8840">MASNSAAKKEQGVRKPNFFARIGLFTKQIVTELRKVVSPTRSELWNWSFAVFVFVVLLMLVITALDFGLGKLMFLIFA</sequence>
<dbReference type="Gene3D" id="1.20.5.1030">
    <property type="entry name" value="Preprotein translocase secy subunit"/>
    <property type="match status" value="1"/>
</dbReference>
<dbReference type="OrthoDB" id="9805743at2"/>
<dbReference type="PANTHER" id="PTHR33910">
    <property type="entry name" value="PROTEIN TRANSLOCASE SUBUNIT SECE"/>
    <property type="match status" value="1"/>
</dbReference>
<evidence type="ECO:0000313" key="12">
    <source>
        <dbReference type="Proteomes" id="UP000228976"/>
    </source>
</evidence>
<keyword evidence="5 9" id="KW-0653">Protein transport</keyword>
<organism evidence="11 12">
    <name type="scientific">Aeriscardovia aeriphila</name>
    <dbReference type="NCBI Taxonomy" id="218139"/>
    <lineage>
        <taxon>Bacteria</taxon>
        <taxon>Bacillati</taxon>
        <taxon>Actinomycetota</taxon>
        <taxon>Actinomycetes</taxon>
        <taxon>Bifidobacteriales</taxon>
        <taxon>Bifidobacteriaceae</taxon>
        <taxon>Aeriscardovia</taxon>
    </lineage>
</organism>
<comment type="subunit">
    <text evidence="9">Component of the Sec protein translocase complex. Heterotrimer consisting of SecY, SecE and SecG subunits. The heterotrimers can form oligomers, although 1 heterotrimer is thought to be able to translocate proteins. Interacts with the ribosome. Interacts with SecDF, and other proteins may be involved. Interacts with SecA.</text>
</comment>
<keyword evidence="6 9" id="KW-1133">Transmembrane helix</keyword>
<dbReference type="InterPro" id="IPR038379">
    <property type="entry name" value="SecE_sf"/>
</dbReference>
<keyword evidence="2 9" id="KW-0813">Transport</keyword>
<evidence type="ECO:0000256" key="2">
    <source>
        <dbReference type="ARBA" id="ARBA00022448"/>
    </source>
</evidence>
<evidence type="ECO:0000256" key="4">
    <source>
        <dbReference type="ARBA" id="ARBA00022692"/>
    </source>
</evidence>
<evidence type="ECO:0000256" key="9">
    <source>
        <dbReference type="HAMAP-Rule" id="MF_00422"/>
    </source>
</evidence>
<keyword evidence="7 9" id="KW-0811">Translocation</keyword>
<evidence type="ECO:0000313" key="10">
    <source>
        <dbReference type="EMBL" id="HJF17563.1"/>
    </source>
</evidence>
<dbReference type="Proteomes" id="UP000228976">
    <property type="component" value="Unassembled WGS sequence"/>
</dbReference>
<accession>A0A261FC12</accession>
<dbReference type="GO" id="GO:0006605">
    <property type="term" value="P:protein targeting"/>
    <property type="evidence" value="ECO:0007669"/>
    <property type="project" value="UniProtKB-UniRule"/>
</dbReference>
<name>A0A261FC12_9BIFI</name>
<dbReference type="GO" id="GO:0008320">
    <property type="term" value="F:protein transmembrane transporter activity"/>
    <property type="evidence" value="ECO:0007669"/>
    <property type="project" value="UniProtKB-UniRule"/>
</dbReference>
<comment type="function">
    <text evidence="9">Essential subunit of the Sec protein translocation channel SecYEG. Clamps together the 2 halves of SecY. May contact the channel plug during translocation.</text>
</comment>
<reference evidence="10" key="2">
    <citation type="journal article" date="2021" name="PeerJ">
        <title>Extensive microbial diversity within the chicken gut microbiome revealed by metagenomics and culture.</title>
        <authorList>
            <person name="Gilroy R."/>
            <person name="Ravi A."/>
            <person name="Getino M."/>
            <person name="Pursley I."/>
            <person name="Horton D.L."/>
            <person name="Alikhan N.F."/>
            <person name="Baker D."/>
            <person name="Gharbi K."/>
            <person name="Hall N."/>
            <person name="Watson M."/>
            <person name="Adriaenssens E.M."/>
            <person name="Foster-Nyarko E."/>
            <person name="Jarju S."/>
            <person name="Secka A."/>
            <person name="Antonio M."/>
            <person name="Oren A."/>
            <person name="Chaudhuri R.R."/>
            <person name="La Ragione R."/>
            <person name="Hildebrand F."/>
            <person name="Pallen M.J."/>
        </authorList>
    </citation>
    <scope>NUCLEOTIDE SEQUENCE</scope>
    <source>
        <strain evidence="10">578</strain>
    </source>
</reference>
<evidence type="ECO:0000256" key="6">
    <source>
        <dbReference type="ARBA" id="ARBA00022989"/>
    </source>
</evidence>
<dbReference type="EMBL" id="DYWK01000001">
    <property type="protein sequence ID" value="HJF17563.1"/>
    <property type="molecule type" value="Genomic_DNA"/>
</dbReference>
<gene>
    <name evidence="9 10" type="primary">secE</name>
    <name evidence="11" type="ORF">AEAE_0004</name>
    <name evidence="10" type="ORF">K8U78_00020</name>
</gene>
<reference evidence="11 12" key="1">
    <citation type="journal article" date="2017" name="BMC Genomics">
        <title>Comparative genomic and phylogenomic analyses of the Bifidobacteriaceae family.</title>
        <authorList>
            <person name="Lugli G.A."/>
            <person name="Milani C."/>
            <person name="Turroni F."/>
            <person name="Duranti S."/>
            <person name="Mancabelli L."/>
            <person name="Mangifesta M."/>
            <person name="Ferrario C."/>
            <person name="Modesto M."/>
            <person name="Mattarelli P."/>
            <person name="Jiri K."/>
            <person name="van Sinderen D."/>
            <person name="Ventura M."/>
        </authorList>
    </citation>
    <scope>NUCLEOTIDE SEQUENCE [LARGE SCALE GENOMIC DNA]</scope>
    <source>
        <strain evidence="11 12">LMG 21773</strain>
    </source>
</reference>
<feature type="transmembrane region" description="Helical" evidence="9">
    <location>
        <begin position="44"/>
        <end position="65"/>
    </location>
</feature>
<dbReference type="EMBL" id="MWWU01000001">
    <property type="protein sequence ID" value="OZG56697.1"/>
    <property type="molecule type" value="Genomic_DNA"/>
</dbReference>
<dbReference type="InterPro" id="IPR005807">
    <property type="entry name" value="SecE_bac"/>
</dbReference>
<keyword evidence="8 9" id="KW-0472">Membrane</keyword>
<keyword evidence="3 9" id="KW-1003">Cell membrane</keyword>
<keyword evidence="12" id="KW-1185">Reference proteome</keyword>
<evidence type="ECO:0000256" key="7">
    <source>
        <dbReference type="ARBA" id="ARBA00023010"/>
    </source>
</evidence>
<dbReference type="NCBIfam" id="TIGR00964">
    <property type="entry name" value="secE_bact"/>
    <property type="match status" value="1"/>
</dbReference>
<comment type="caution">
    <text evidence="11">The sequence shown here is derived from an EMBL/GenBank/DDBJ whole genome shotgun (WGS) entry which is preliminary data.</text>
</comment>
<dbReference type="RefSeq" id="WP_094689144.1">
    <property type="nucleotide sequence ID" value="NZ_JACBYZ010000001.1"/>
</dbReference>
<proteinExistence type="inferred from homology"/>
<dbReference type="GO" id="GO:0009306">
    <property type="term" value="P:protein secretion"/>
    <property type="evidence" value="ECO:0007669"/>
    <property type="project" value="UniProtKB-UniRule"/>
</dbReference>
<evidence type="ECO:0000256" key="3">
    <source>
        <dbReference type="ARBA" id="ARBA00022475"/>
    </source>
</evidence>
<dbReference type="GO" id="GO:0043952">
    <property type="term" value="P:protein transport by the Sec complex"/>
    <property type="evidence" value="ECO:0007669"/>
    <property type="project" value="UniProtKB-UniRule"/>
</dbReference>
<protein>
    <recommendedName>
        <fullName evidence="9">Protein translocase subunit SecE</fullName>
    </recommendedName>
</protein>